<sequence>MKLNITTAAVLIALATGSAFADGHTGQGFSMLQTALMSELERIGIDPTTMGDDLTLGQVATIKSIVDSDDNDSQKKGRIEAIIANN</sequence>
<evidence type="ECO:0000313" key="3">
    <source>
        <dbReference type="Proteomes" id="UP000198914"/>
    </source>
</evidence>
<organism evidence="2 3">
    <name type="scientific">Jannaschia faecimaris</name>
    <dbReference type="NCBI Taxonomy" id="1244108"/>
    <lineage>
        <taxon>Bacteria</taxon>
        <taxon>Pseudomonadati</taxon>
        <taxon>Pseudomonadota</taxon>
        <taxon>Alphaproteobacteria</taxon>
        <taxon>Rhodobacterales</taxon>
        <taxon>Roseobacteraceae</taxon>
        <taxon>Jannaschia</taxon>
    </lineage>
</organism>
<gene>
    <name evidence="2" type="ORF">SAMN05444004_11992</name>
</gene>
<dbReference type="EMBL" id="FNPX01000019">
    <property type="protein sequence ID" value="SDZ53576.1"/>
    <property type="molecule type" value="Genomic_DNA"/>
</dbReference>
<dbReference type="AlphaFoldDB" id="A0A1H3TTV0"/>
<dbReference type="Proteomes" id="UP000198914">
    <property type="component" value="Unassembled WGS sequence"/>
</dbReference>
<evidence type="ECO:0000256" key="1">
    <source>
        <dbReference type="SAM" id="SignalP"/>
    </source>
</evidence>
<keyword evidence="3" id="KW-1185">Reference proteome</keyword>
<dbReference type="RefSeq" id="WP_092647574.1">
    <property type="nucleotide sequence ID" value="NZ_FNPX01000019.1"/>
</dbReference>
<protein>
    <submittedName>
        <fullName evidence="2">Uncharacterized protein</fullName>
    </submittedName>
</protein>
<accession>A0A1H3TTV0</accession>
<name>A0A1H3TTV0_9RHOB</name>
<reference evidence="3" key="1">
    <citation type="submission" date="2016-10" db="EMBL/GenBank/DDBJ databases">
        <authorList>
            <person name="Varghese N."/>
            <person name="Submissions S."/>
        </authorList>
    </citation>
    <scope>NUCLEOTIDE SEQUENCE [LARGE SCALE GENOMIC DNA]</scope>
    <source>
        <strain evidence="3">DSM 100420</strain>
    </source>
</reference>
<dbReference type="OrthoDB" id="7659255at2"/>
<keyword evidence="1" id="KW-0732">Signal</keyword>
<proteinExistence type="predicted"/>
<feature type="signal peptide" evidence="1">
    <location>
        <begin position="1"/>
        <end position="21"/>
    </location>
</feature>
<feature type="chain" id="PRO_5011473410" evidence="1">
    <location>
        <begin position="22"/>
        <end position="86"/>
    </location>
</feature>
<evidence type="ECO:0000313" key="2">
    <source>
        <dbReference type="EMBL" id="SDZ53576.1"/>
    </source>
</evidence>